<sequence>MGITPGSELERALRHGPFSRALRAAIAARGQSLDRIHRRLAAHGVQVSPTTLSYWQRGKSVPKHDESMAAVKLLEQLLSVPEHSLTGLLRPWVKTDFIDRQLWSNVDSLAVMLEGMDTSGADQLVRLAVHDHYQVDADMRERAGWTRSVFRALSDGVDRLVTVFRSDDEGGPVPALSDVRFCTLGRVLRDRESGFLAAELLFDHMLNAGETVVIEFSTVYEDEAPPARNFDRRFGHPVGHYVLQVSFDPQVVPSRCFSYSRDADDAPQRDRRELTVGASASVHLVANNVTHGICGIDIDWG</sequence>
<evidence type="ECO:0000313" key="2">
    <source>
        <dbReference type="Proteomes" id="UP000612899"/>
    </source>
</evidence>
<dbReference type="AlphaFoldDB" id="A0A8J3Q5N6"/>
<name>A0A8J3Q5N6_9ACTN</name>
<reference evidence="1" key="1">
    <citation type="submission" date="2021-01" db="EMBL/GenBank/DDBJ databases">
        <title>Whole genome shotgun sequence of Rhizocola hellebori NBRC 109834.</title>
        <authorList>
            <person name="Komaki H."/>
            <person name="Tamura T."/>
        </authorList>
    </citation>
    <scope>NUCLEOTIDE SEQUENCE</scope>
    <source>
        <strain evidence="1">NBRC 109834</strain>
    </source>
</reference>
<protein>
    <submittedName>
        <fullName evidence="1">Uncharacterized protein</fullName>
    </submittedName>
</protein>
<accession>A0A8J3Q5N6</accession>
<gene>
    <name evidence="1" type="ORF">Rhe02_24310</name>
</gene>
<dbReference type="Proteomes" id="UP000612899">
    <property type="component" value="Unassembled WGS sequence"/>
</dbReference>
<proteinExistence type="predicted"/>
<comment type="caution">
    <text evidence="1">The sequence shown here is derived from an EMBL/GenBank/DDBJ whole genome shotgun (WGS) entry which is preliminary data.</text>
</comment>
<organism evidence="1 2">
    <name type="scientific">Rhizocola hellebori</name>
    <dbReference type="NCBI Taxonomy" id="1392758"/>
    <lineage>
        <taxon>Bacteria</taxon>
        <taxon>Bacillati</taxon>
        <taxon>Actinomycetota</taxon>
        <taxon>Actinomycetes</taxon>
        <taxon>Micromonosporales</taxon>
        <taxon>Micromonosporaceae</taxon>
        <taxon>Rhizocola</taxon>
    </lineage>
</organism>
<keyword evidence="2" id="KW-1185">Reference proteome</keyword>
<dbReference type="EMBL" id="BONY01000012">
    <property type="protein sequence ID" value="GIH04364.1"/>
    <property type="molecule type" value="Genomic_DNA"/>
</dbReference>
<evidence type="ECO:0000313" key="1">
    <source>
        <dbReference type="EMBL" id="GIH04364.1"/>
    </source>
</evidence>
<dbReference type="RefSeq" id="WP_203908247.1">
    <property type="nucleotide sequence ID" value="NZ_BONY01000012.1"/>
</dbReference>